<dbReference type="Proteomes" id="UP000644756">
    <property type="component" value="Unassembled WGS sequence"/>
</dbReference>
<organism evidence="1 2">
    <name type="scientific">Paenibacillus abyssi</name>
    <dbReference type="NCBI Taxonomy" id="1340531"/>
    <lineage>
        <taxon>Bacteria</taxon>
        <taxon>Bacillati</taxon>
        <taxon>Bacillota</taxon>
        <taxon>Bacilli</taxon>
        <taxon>Bacillales</taxon>
        <taxon>Paenibacillaceae</taxon>
        <taxon>Paenibacillus</taxon>
    </lineage>
</organism>
<dbReference type="AlphaFoldDB" id="A0A917G253"/>
<sequence length="123" mass="14258">MIPSLERVEQASQEAKHELLALALSEHDIGEICKTWGVSTGTYYNFVKKWEISLSDVRRRKRQLHTASQDQSVPSGTEDIERLMLHFEEVLNSDQLSQLLQSIKERIQMSNGTYRLEIEIEKI</sequence>
<dbReference type="EMBL" id="BMGR01000014">
    <property type="protein sequence ID" value="GGG18043.1"/>
    <property type="molecule type" value="Genomic_DNA"/>
</dbReference>
<dbReference type="RefSeq" id="WP_188532703.1">
    <property type="nucleotide sequence ID" value="NZ_BMGR01000014.1"/>
</dbReference>
<evidence type="ECO:0000313" key="1">
    <source>
        <dbReference type="EMBL" id="GGG18043.1"/>
    </source>
</evidence>
<proteinExistence type="predicted"/>
<evidence type="ECO:0000313" key="2">
    <source>
        <dbReference type="Proteomes" id="UP000644756"/>
    </source>
</evidence>
<evidence type="ECO:0008006" key="3">
    <source>
        <dbReference type="Google" id="ProtNLM"/>
    </source>
</evidence>
<reference evidence="1" key="2">
    <citation type="submission" date="2020-09" db="EMBL/GenBank/DDBJ databases">
        <authorList>
            <person name="Sun Q."/>
            <person name="Zhou Y."/>
        </authorList>
    </citation>
    <scope>NUCLEOTIDE SEQUENCE</scope>
    <source>
        <strain evidence="1">CGMCC 1.12987</strain>
    </source>
</reference>
<accession>A0A917G253</accession>
<protein>
    <recommendedName>
        <fullName evidence="3">Transposase</fullName>
    </recommendedName>
</protein>
<gene>
    <name evidence="1" type="ORF">GCM10010916_38550</name>
</gene>
<reference evidence="1" key="1">
    <citation type="journal article" date="2014" name="Int. J. Syst. Evol. Microbiol.">
        <title>Complete genome sequence of Corynebacterium casei LMG S-19264T (=DSM 44701T), isolated from a smear-ripened cheese.</title>
        <authorList>
            <consortium name="US DOE Joint Genome Institute (JGI-PGF)"/>
            <person name="Walter F."/>
            <person name="Albersmeier A."/>
            <person name="Kalinowski J."/>
            <person name="Ruckert C."/>
        </authorList>
    </citation>
    <scope>NUCLEOTIDE SEQUENCE</scope>
    <source>
        <strain evidence="1">CGMCC 1.12987</strain>
    </source>
</reference>
<keyword evidence="2" id="KW-1185">Reference proteome</keyword>
<comment type="caution">
    <text evidence="1">The sequence shown here is derived from an EMBL/GenBank/DDBJ whole genome shotgun (WGS) entry which is preliminary data.</text>
</comment>
<name>A0A917G253_9BACL</name>